<dbReference type="PATRIC" id="fig|1354251.4.peg.3332"/>
<dbReference type="EMBL" id="LXER01000029">
    <property type="protein sequence ID" value="OAT29701.1"/>
    <property type="molecule type" value="Genomic_DNA"/>
</dbReference>
<name>A0A1B7IJQ1_9ENTR</name>
<gene>
    <name evidence="1" type="ORF">M975_3239</name>
</gene>
<comment type="caution">
    <text evidence="1">The sequence shown here is derived from an EMBL/GenBank/DDBJ whole genome shotgun (WGS) entry which is preliminary data.</text>
</comment>
<proteinExistence type="predicted"/>
<reference evidence="1 2" key="1">
    <citation type="submission" date="2016-04" db="EMBL/GenBank/DDBJ databases">
        <title>ATOL: Assembling a taxonomically balanced genome-scale reconstruction of the evolutionary history of the Enterobacteriaceae.</title>
        <authorList>
            <person name="Plunkett G.III."/>
            <person name="Neeno-Eckwall E.C."/>
            <person name="Glasner J.D."/>
            <person name="Perna N.T."/>
        </authorList>
    </citation>
    <scope>NUCLEOTIDE SEQUENCE [LARGE SCALE GENOMIC DNA]</scope>
    <source>
        <strain evidence="1 2">ATCC 51605</strain>
    </source>
</reference>
<accession>A0A1B7IJQ1</accession>
<evidence type="ECO:0000313" key="1">
    <source>
        <dbReference type="EMBL" id="OAT29701.1"/>
    </source>
</evidence>
<dbReference type="OrthoDB" id="6519293at2"/>
<dbReference type="RefSeq" id="WP_064560953.1">
    <property type="nucleotide sequence ID" value="NZ_LXER01000029.1"/>
</dbReference>
<keyword evidence="2" id="KW-1185">Reference proteome</keyword>
<sequence length="173" mass="19693">MTKHNAKRKLFFGGLVLLICCYFLWTLRPVNILRAGGRYSSDPAFGSGITAGSQRGFTDREDYDIAVDHMPLTERGRIHWYLEHKAELKSRYHIPETASYGIVFWDIGSGFIDINKSGNGDLVCFKKVDESANCLEKNLLLAVDFTEGKQEEFTFYDSDHTWAVDDNGRVMPQ</sequence>
<dbReference type="InterPro" id="IPR010351">
    <property type="entry name" value="DUF943"/>
</dbReference>
<dbReference type="AlphaFoldDB" id="A0A1B7IJQ1"/>
<protein>
    <recommendedName>
        <fullName evidence="3">DUF943 family protein</fullName>
    </recommendedName>
</protein>
<dbReference type="Pfam" id="PF06092">
    <property type="entry name" value="DUF943"/>
    <property type="match status" value="1"/>
</dbReference>
<evidence type="ECO:0008006" key="3">
    <source>
        <dbReference type="Google" id="ProtNLM"/>
    </source>
</evidence>
<evidence type="ECO:0000313" key="2">
    <source>
        <dbReference type="Proteomes" id="UP000078410"/>
    </source>
</evidence>
<dbReference type="Proteomes" id="UP000078410">
    <property type="component" value="Unassembled WGS sequence"/>
</dbReference>
<organism evidence="1 2">
    <name type="scientific">Buttiauxella brennerae ATCC 51605</name>
    <dbReference type="NCBI Taxonomy" id="1354251"/>
    <lineage>
        <taxon>Bacteria</taxon>
        <taxon>Pseudomonadati</taxon>
        <taxon>Pseudomonadota</taxon>
        <taxon>Gammaproteobacteria</taxon>
        <taxon>Enterobacterales</taxon>
        <taxon>Enterobacteriaceae</taxon>
        <taxon>Buttiauxella</taxon>
    </lineage>
</organism>